<dbReference type="EMBL" id="FOQH01000001">
    <property type="protein sequence ID" value="SFH68619.1"/>
    <property type="molecule type" value="Genomic_DNA"/>
</dbReference>
<protein>
    <recommendedName>
        <fullName evidence="9">TRAP transporter small permease protein</fullName>
    </recommendedName>
</protein>
<evidence type="ECO:0000256" key="6">
    <source>
        <dbReference type="ARBA" id="ARBA00022989"/>
    </source>
</evidence>
<evidence type="ECO:0000313" key="12">
    <source>
        <dbReference type="Proteomes" id="UP000199377"/>
    </source>
</evidence>
<evidence type="ECO:0000256" key="3">
    <source>
        <dbReference type="ARBA" id="ARBA00022475"/>
    </source>
</evidence>
<comment type="subunit">
    <text evidence="9">The complex comprises the extracytoplasmic solute receptor protein and the two transmembrane proteins.</text>
</comment>
<dbReference type="GO" id="GO:0022857">
    <property type="term" value="F:transmembrane transporter activity"/>
    <property type="evidence" value="ECO:0007669"/>
    <property type="project" value="UniProtKB-UniRule"/>
</dbReference>
<feature type="transmembrane region" description="Helical" evidence="9">
    <location>
        <begin position="51"/>
        <end position="70"/>
    </location>
</feature>
<sequence length="184" mass="20478">MPPFARAYVRWIDRINRAVGRAAMWGIFALIGVLFWSAISKAAFTPSIWTLEAAQFLMVAYYLLGGPYSMQTGDHVRMDLAYGRWSPRTRATVDAVTVLFLVFYLGFLLAGGISSTAYSIEFGERARSLWRPYMWPIKVVMCVAIALMLLQAVAQFIRNIAEARGTPLPSGLDPVRDHLGEGPA</sequence>
<dbReference type="Pfam" id="PF04290">
    <property type="entry name" value="DctQ"/>
    <property type="match status" value="1"/>
</dbReference>
<dbReference type="AlphaFoldDB" id="A0A1I3C352"/>
<reference evidence="11 12" key="1">
    <citation type="submission" date="2016-10" db="EMBL/GenBank/DDBJ databases">
        <authorList>
            <person name="de Groot N.N."/>
        </authorList>
    </citation>
    <scope>NUCLEOTIDE SEQUENCE [LARGE SCALE GENOMIC DNA]</scope>
    <source>
        <strain evidence="11 12">CGMCC 1.11030</strain>
    </source>
</reference>
<feature type="transmembrane region" description="Helical" evidence="9">
    <location>
        <begin position="133"/>
        <end position="154"/>
    </location>
</feature>
<keyword evidence="2 9" id="KW-0813">Transport</keyword>
<evidence type="ECO:0000259" key="10">
    <source>
        <dbReference type="Pfam" id="PF04290"/>
    </source>
</evidence>
<keyword evidence="7 9" id="KW-0472">Membrane</keyword>
<keyword evidence="6 9" id="KW-1133">Transmembrane helix</keyword>
<dbReference type="STRING" id="1114924.SAMN05216258_101516"/>
<dbReference type="RefSeq" id="WP_092857498.1">
    <property type="nucleotide sequence ID" value="NZ_FOQH01000001.1"/>
</dbReference>
<dbReference type="PANTHER" id="PTHR35011">
    <property type="entry name" value="2,3-DIKETO-L-GULONATE TRAP TRANSPORTER SMALL PERMEASE PROTEIN YIAM"/>
    <property type="match status" value="1"/>
</dbReference>
<dbReference type="PANTHER" id="PTHR35011:SF4">
    <property type="entry name" value="SLL1102 PROTEIN"/>
    <property type="match status" value="1"/>
</dbReference>
<name>A0A1I3C352_9RHOB</name>
<keyword evidence="4 9" id="KW-0997">Cell inner membrane</keyword>
<feature type="domain" description="Tripartite ATP-independent periplasmic transporters DctQ component" evidence="10">
    <location>
        <begin position="30"/>
        <end position="160"/>
    </location>
</feature>
<comment type="similarity">
    <text evidence="8 9">Belongs to the TRAP transporter small permease family.</text>
</comment>
<keyword evidence="12" id="KW-1185">Reference proteome</keyword>
<accession>A0A1I3C352</accession>
<dbReference type="OrthoDB" id="9794346at2"/>
<evidence type="ECO:0000256" key="9">
    <source>
        <dbReference type="RuleBase" id="RU369079"/>
    </source>
</evidence>
<evidence type="ECO:0000256" key="5">
    <source>
        <dbReference type="ARBA" id="ARBA00022692"/>
    </source>
</evidence>
<evidence type="ECO:0000256" key="7">
    <source>
        <dbReference type="ARBA" id="ARBA00023136"/>
    </source>
</evidence>
<gene>
    <name evidence="11" type="ORF">SAMN05216258_101516</name>
</gene>
<keyword evidence="5 9" id="KW-0812">Transmembrane</keyword>
<evidence type="ECO:0000256" key="8">
    <source>
        <dbReference type="ARBA" id="ARBA00038436"/>
    </source>
</evidence>
<dbReference type="InterPro" id="IPR007387">
    <property type="entry name" value="TRAP_DctQ"/>
</dbReference>
<keyword evidence="3" id="KW-1003">Cell membrane</keyword>
<evidence type="ECO:0000256" key="1">
    <source>
        <dbReference type="ARBA" id="ARBA00004429"/>
    </source>
</evidence>
<evidence type="ECO:0000256" key="4">
    <source>
        <dbReference type="ARBA" id="ARBA00022519"/>
    </source>
</evidence>
<organism evidence="11 12">
    <name type="scientific">Albimonas pacifica</name>
    <dbReference type="NCBI Taxonomy" id="1114924"/>
    <lineage>
        <taxon>Bacteria</taxon>
        <taxon>Pseudomonadati</taxon>
        <taxon>Pseudomonadota</taxon>
        <taxon>Alphaproteobacteria</taxon>
        <taxon>Rhodobacterales</taxon>
        <taxon>Paracoccaceae</taxon>
        <taxon>Albimonas</taxon>
    </lineage>
</organism>
<dbReference type="GO" id="GO:0005886">
    <property type="term" value="C:plasma membrane"/>
    <property type="evidence" value="ECO:0007669"/>
    <property type="project" value="UniProtKB-SubCell"/>
</dbReference>
<dbReference type="Proteomes" id="UP000199377">
    <property type="component" value="Unassembled WGS sequence"/>
</dbReference>
<proteinExistence type="inferred from homology"/>
<feature type="transmembrane region" description="Helical" evidence="9">
    <location>
        <begin position="91"/>
        <end position="113"/>
    </location>
</feature>
<comment type="subcellular location">
    <subcellularLocation>
        <location evidence="1 9">Cell inner membrane</location>
        <topology evidence="1 9">Multi-pass membrane protein</topology>
    </subcellularLocation>
</comment>
<dbReference type="InterPro" id="IPR055348">
    <property type="entry name" value="DctQ"/>
</dbReference>
<evidence type="ECO:0000256" key="2">
    <source>
        <dbReference type="ARBA" id="ARBA00022448"/>
    </source>
</evidence>
<evidence type="ECO:0000313" key="11">
    <source>
        <dbReference type="EMBL" id="SFH68619.1"/>
    </source>
</evidence>
<comment type="function">
    <text evidence="9">Part of the tripartite ATP-independent periplasmic (TRAP) transport system.</text>
</comment>
<feature type="transmembrane region" description="Helical" evidence="9">
    <location>
        <begin position="21"/>
        <end position="39"/>
    </location>
</feature>